<dbReference type="Proteomes" id="UP000319852">
    <property type="component" value="Chromosome"/>
</dbReference>
<keyword evidence="1" id="KW-0472">Membrane</keyword>
<dbReference type="OrthoDB" id="274895at2"/>
<reference evidence="2 3" key="1">
    <citation type="submission" date="2019-02" db="EMBL/GenBank/DDBJ databases">
        <title>Deep-cultivation of Planctomycetes and their phenomic and genomic characterization uncovers novel biology.</title>
        <authorList>
            <person name="Wiegand S."/>
            <person name="Jogler M."/>
            <person name="Boedeker C."/>
            <person name="Pinto D."/>
            <person name="Vollmers J."/>
            <person name="Rivas-Marin E."/>
            <person name="Kohn T."/>
            <person name="Peeters S.H."/>
            <person name="Heuer A."/>
            <person name="Rast P."/>
            <person name="Oberbeckmann S."/>
            <person name="Bunk B."/>
            <person name="Jeske O."/>
            <person name="Meyerdierks A."/>
            <person name="Storesund J.E."/>
            <person name="Kallscheuer N."/>
            <person name="Luecker S."/>
            <person name="Lage O.M."/>
            <person name="Pohl T."/>
            <person name="Merkel B.J."/>
            <person name="Hornburger P."/>
            <person name="Mueller R.-W."/>
            <person name="Bruemmer F."/>
            <person name="Labrenz M."/>
            <person name="Spormann A.M."/>
            <person name="Op den Camp H."/>
            <person name="Overmann J."/>
            <person name="Amann R."/>
            <person name="Jetten M.S.M."/>
            <person name="Mascher T."/>
            <person name="Medema M.H."/>
            <person name="Devos D.P."/>
            <person name="Kaster A.-K."/>
            <person name="Ovreas L."/>
            <person name="Rohde M."/>
            <person name="Galperin M.Y."/>
            <person name="Jogler C."/>
        </authorList>
    </citation>
    <scope>NUCLEOTIDE SEQUENCE [LARGE SCALE GENOMIC DNA]</scope>
    <source>
        <strain evidence="2 3">HG15A2</strain>
    </source>
</reference>
<dbReference type="KEGG" id="amob:HG15A2_33030"/>
<dbReference type="RefSeq" id="WP_145061126.1">
    <property type="nucleotide sequence ID" value="NZ_CP036263.1"/>
</dbReference>
<keyword evidence="3" id="KW-1185">Reference proteome</keyword>
<feature type="transmembrane region" description="Helical" evidence="1">
    <location>
        <begin position="58"/>
        <end position="79"/>
    </location>
</feature>
<feature type="transmembrane region" description="Helical" evidence="1">
    <location>
        <begin position="126"/>
        <end position="147"/>
    </location>
</feature>
<feature type="transmembrane region" description="Helical" evidence="1">
    <location>
        <begin position="86"/>
        <end position="106"/>
    </location>
</feature>
<feature type="transmembrane region" description="Helical" evidence="1">
    <location>
        <begin position="34"/>
        <end position="52"/>
    </location>
</feature>
<accession>A0A517MYM7</accession>
<dbReference type="EMBL" id="CP036263">
    <property type="protein sequence ID" value="QDS99969.1"/>
    <property type="molecule type" value="Genomic_DNA"/>
</dbReference>
<gene>
    <name evidence="2" type="ORF">HG15A2_33030</name>
</gene>
<sequence length="161" mass="17235">MPSETNPPPMLPPEAKMIGTAASRKPGIRFSMKSLLIAMTGVAVICGLSIALPAEISLVFVGLIWFAITGLIFTTLFFASGEMRAFSIGAAIVASSMWTGIGGQFFQGIHRVLYFLLGGTEVPRGLAAWVDLLVIIVAAIANAVFCVHVKRFIDRHNQGEK</sequence>
<evidence type="ECO:0000313" key="3">
    <source>
        <dbReference type="Proteomes" id="UP000319852"/>
    </source>
</evidence>
<protein>
    <submittedName>
        <fullName evidence="2">Uncharacterized protein</fullName>
    </submittedName>
</protein>
<name>A0A517MYM7_9BACT</name>
<keyword evidence="1" id="KW-1133">Transmembrane helix</keyword>
<keyword evidence="1" id="KW-0812">Transmembrane</keyword>
<proteinExistence type="predicted"/>
<evidence type="ECO:0000256" key="1">
    <source>
        <dbReference type="SAM" id="Phobius"/>
    </source>
</evidence>
<evidence type="ECO:0000313" key="2">
    <source>
        <dbReference type="EMBL" id="QDS99969.1"/>
    </source>
</evidence>
<dbReference type="AlphaFoldDB" id="A0A517MYM7"/>
<organism evidence="2 3">
    <name type="scientific">Adhaeretor mobilis</name>
    <dbReference type="NCBI Taxonomy" id="1930276"/>
    <lineage>
        <taxon>Bacteria</taxon>
        <taxon>Pseudomonadati</taxon>
        <taxon>Planctomycetota</taxon>
        <taxon>Planctomycetia</taxon>
        <taxon>Pirellulales</taxon>
        <taxon>Lacipirellulaceae</taxon>
        <taxon>Adhaeretor</taxon>
    </lineage>
</organism>